<evidence type="ECO:0000256" key="7">
    <source>
        <dbReference type="ARBA" id="ARBA00023125"/>
    </source>
</evidence>
<organism evidence="11 12">
    <name type="scientific">Angomonas deanei</name>
    <dbReference type="NCBI Taxonomy" id="59799"/>
    <lineage>
        <taxon>Eukaryota</taxon>
        <taxon>Discoba</taxon>
        <taxon>Euglenozoa</taxon>
        <taxon>Kinetoplastea</taxon>
        <taxon>Metakinetoplastina</taxon>
        <taxon>Trypanosomatida</taxon>
        <taxon>Trypanosomatidae</taxon>
        <taxon>Strigomonadinae</taxon>
        <taxon>Angomonas</taxon>
    </lineage>
</organism>
<dbReference type="PANTHER" id="PTHR47165:SF4">
    <property type="entry name" value="OS03G0429900 PROTEIN"/>
    <property type="match status" value="1"/>
</dbReference>
<dbReference type="PANTHER" id="PTHR47165">
    <property type="entry name" value="OS03G0429900 PROTEIN"/>
    <property type="match status" value="1"/>
</dbReference>
<evidence type="ECO:0000256" key="4">
    <source>
        <dbReference type="ARBA" id="ARBA00022723"/>
    </source>
</evidence>
<dbReference type="FunFam" id="2.40.50.140:FF:000064">
    <property type="entry name" value="Replication protein A subunit"/>
    <property type="match status" value="1"/>
</dbReference>
<dbReference type="Pfam" id="PF16900">
    <property type="entry name" value="REPA_OB_2"/>
    <property type="match status" value="1"/>
</dbReference>
<evidence type="ECO:0000256" key="5">
    <source>
        <dbReference type="ARBA" id="ARBA00022771"/>
    </source>
</evidence>
<dbReference type="InterPro" id="IPR047192">
    <property type="entry name" value="Euk_RPA1_DBD_C"/>
</dbReference>
<evidence type="ECO:0000259" key="9">
    <source>
        <dbReference type="Pfam" id="PF08646"/>
    </source>
</evidence>
<comment type="similarity">
    <text evidence="2">Belongs to the replication factor A protein 1 family.</text>
</comment>
<protein>
    <submittedName>
        <fullName evidence="11">Replication protein A OB domain/Replication factor-A C terminal domain containing protein, putative</fullName>
    </submittedName>
</protein>
<comment type="subcellular location">
    <subcellularLocation>
        <location evidence="1">Nucleus</location>
    </subcellularLocation>
</comment>
<dbReference type="InterPro" id="IPR012340">
    <property type="entry name" value="NA-bd_OB-fold"/>
</dbReference>
<keyword evidence="6" id="KW-0862">Zinc</keyword>
<evidence type="ECO:0000313" key="11">
    <source>
        <dbReference type="EMBL" id="CAD2218837.1"/>
    </source>
</evidence>
<dbReference type="AlphaFoldDB" id="A0A7G2CIF6"/>
<dbReference type="SUPFAM" id="SSF50249">
    <property type="entry name" value="Nucleic acid-binding proteins"/>
    <property type="match status" value="3"/>
</dbReference>
<dbReference type="CDD" id="cd04475">
    <property type="entry name" value="RPA1_DBD_B"/>
    <property type="match status" value="1"/>
</dbReference>
<proteinExistence type="inferred from homology"/>
<name>A0A7G2CIF6_9TRYP</name>
<dbReference type="CDD" id="cd04476">
    <property type="entry name" value="RPA1_DBD_C"/>
    <property type="match status" value="1"/>
</dbReference>
<keyword evidence="8" id="KW-0539">Nucleus</keyword>
<dbReference type="InterPro" id="IPR013955">
    <property type="entry name" value="Rep_factor-A_C"/>
</dbReference>
<dbReference type="GO" id="GO:0008270">
    <property type="term" value="F:zinc ion binding"/>
    <property type="evidence" value="ECO:0007669"/>
    <property type="project" value="UniProtKB-KW"/>
</dbReference>
<feature type="domain" description="Replication factor A C-terminal" evidence="9">
    <location>
        <begin position="239"/>
        <end position="377"/>
    </location>
</feature>
<feature type="domain" description="Replication protein A OB" evidence="10">
    <location>
        <begin position="82"/>
        <end position="177"/>
    </location>
</feature>
<dbReference type="Gene3D" id="2.40.50.140">
    <property type="entry name" value="Nucleic acid-binding proteins"/>
    <property type="match status" value="3"/>
</dbReference>
<evidence type="ECO:0000256" key="6">
    <source>
        <dbReference type="ARBA" id="ARBA00022833"/>
    </source>
</evidence>
<dbReference type="GO" id="GO:0005634">
    <property type="term" value="C:nucleus"/>
    <property type="evidence" value="ECO:0007669"/>
    <property type="project" value="UniProtKB-SubCell"/>
</dbReference>
<keyword evidence="4" id="KW-0479">Metal-binding</keyword>
<keyword evidence="12" id="KW-1185">Reference proteome</keyword>
<gene>
    <name evidence="11" type="ORF">ADEAN_000633000</name>
</gene>
<dbReference type="GO" id="GO:0003677">
    <property type="term" value="F:DNA binding"/>
    <property type="evidence" value="ECO:0007669"/>
    <property type="project" value="UniProtKB-KW"/>
</dbReference>
<sequence>MNLPLSGEPCSMTPWTPFEPLLVEGQVYYFSGGQVKNANRKFNNVNNDYELTFDKGSEIMLARGDAAAAALPVQRFNFVPIEVLRQREAGSLVDVLGVIVSVDEVSAITQKATGKELIKRNVKIADATAAVDLTVWNDEAKAWTLPAGTVLALSSVKTGSYEGVTLSTTFQTKMEVNPPSIANDVRKLSDWYVATGGQVQSLSGQGRGSGAMVSENYQGRRYIDELATDGLGRGMKPDFVDIRCVPIYIKQESLWYEACPNCNKKVTAEGAQGDRHRCEKCDTHVVPVPRYMISIQVTDHVSQVWMTLFNEAGVEFFGMTAEELKTRTEQDSSFLTMLTRSRMNRPVLIRVRVKEEQTMNSEGGDRLRLTALKIKEFMPLATANEETRVQLAQNLKAECEDMIKCIQAYA</sequence>
<keyword evidence="5" id="KW-0863">Zinc-finger</keyword>
<evidence type="ECO:0000259" key="10">
    <source>
        <dbReference type="Pfam" id="PF16900"/>
    </source>
</evidence>
<accession>A0A7G2CIF6</accession>
<dbReference type="Proteomes" id="UP000515908">
    <property type="component" value="Chromosome 12"/>
</dbReference>
<reference evidence="11 12" key="1">
    <citation type="submission" date="2020-08" db="EMBL/GenBank/DDBJ databases">
        <authorList>
            <person name="Newling K."/>
            <person name="Davey J."/>
            <person name="Forrester S."/>
        </authorList>
    </citation>
    <scope>NUCLEOTIDE SEQUENCE [LARGE SCALE GENOMIC DNA]</scope>
    <source>
        <strain evidence="12">Crithidia deanei Carvalho (ATCC PRA-265)</strain>
    </source>
</reference>
<dbReference type="InterPro" id="IPR031657">
    <property type="entry name" value="REPA_OB_2"/>
</dbReference>
<keyword evidence="3" id="KW-0235">DNA replication</keyword>
<evidence type="ECO:0000256" key="3">
    <source>
        <dbReference type="ARBA" id="ARBA00022705"/>
    </source>
</evidence>
<dbReference type="Pfam" id="PF08646">
    <property type="entry name" value="Rep_fac-A_C"/>
    <property type="match status" value="1"/>
</dbReference>
<keyword evidence="7" id="KW-0238">DNA-binding</keyword>
<evidence type="ECO:0000256" key="8">
    <source>
        <dbReference type="ARBA" id="ARBA00023242"/>
    </source>
</evidence>
<dbReference type="VEuPathDB" id="TriTrypDB:ADEAN_000633000"/>
<dbReference type="GO" id="GO:0006260">
    <property type="term" value="P:DNA replication"/>
    <property type="evidence" value="ECO:0007669"/>
    <property type="project" value="UniProtKB-KW"/>
</dbReference>
<evidence type="ECO:0000313" key="12">
    <source>
        <dbReference type="Proteomes" id="UP000515908"/>
    </source>
</evidence>
<evidence type="ECO:0000256" key="2">
    <source>
        <dbReference type="ARBA" id="ARBA00005690"/>
    </source>
</evidence>
<evidence type="ECO:0000256" key="1">
    <source>
        <dbReference type="ARBA" id="ARBA00004123"/>
    </source>
</evidence>
<dbReference type="OrthoDB" id="1751331at2759"/>
<dbReference type="EMBL" id="LR877156">
    <property type="protein sequence ID" value="CAD2218837.1"/>
    <property type="molecule type" value="Genomic_DNA"/>
</dbReference>